<dbReference type="InterPro" id="IPR015424">
    <property type="entry name" value="PyrdxlP-dep_Trfase"/>
</dbReference>
<evidence type="ECO:0000313" key="6">
    <source>
        <dbReference type="EMBL" id="GGA23554.1"/>
    </source>
</evidence>
<evidence type="ECO:0000256" key="3">
    <source>
        <dbReference type="ARBA" id="ARBA00022898"/>
    </source>
</evidence>
<keyword evidence="2" id="KW-0808">Transferase</keyword>
<gene>
    <name evidence="6" type="primary">pat</name>
    <name evidence="6" type="ORF">GCM10011333_28230</name>
</gene>
<sequence>MTSLSPRVPHGSRASGPVSDPESKSPAPHSPPAALWSSTLGGARMSELLVARVRIEGMHDGDDAPTFFLRKALDAFPPYLPGKPAREVPGLTAYKLASNEQAAPPLPEVLDAIAEAGREPRFYPDTFGTVLIGELSRLLDRPRDWFILGTGSSELINAIVQATCDDGDEAIYPWPSFEMYPQVTGMAAARRLEIPLTADARLDLPAMAAAFSERTRLVFLCSPNNPTGPALRHAELEEFMRQVPAGVIVVLDEAYLEYVTVPDAADGLELQRRWPNLVLLRTFSKAHGLAGMRIGYAVAHPRVIEALTKTVMPFGVSAAAQMAALASLRCADAVRTRAAALSARRDQIAQELRDLGYRVPEAQGNFVWLPLAEHSGAFEDYCADHALSVRNLDDGVRVTIGEEPGLQRFLGLAREFRGRIPEGHPALADVVVPGRA</sequence>
<comment type="caution">
    <text evidence="6">The sequence shown here is derived from an EMBL/GenBank/DDBJ whole genome shotgun (WGS) entry which is preliminary data.</text>
</comment>
<keyword evidence="7" id="KW-1185">Reference proteome</keyword>
<dbReference type="Gene3D" id="3.90.1150.10">
    <property type="entry name" value="Aspartate Aminotransferase, domain 1"/>
    <property type="match status" value="1"/>
</dbReference>
<dbReference type="NCBIfam" id="NF002878">
    <property type="entry name" value="PRK03321.1"/>
    <property type="match status" value="1"/>
</dbReference>
<dbReference type="InterPro" id="IPR050106">
    <property type="entry name" value="HistidinolP_aminotransfase"/>
</dbReference>
<organism evidence="6 7">
    <name type="scientific">Sediminivirga luteola</name>
    <dbReference type="NCBI Taxonomy" id="1774748"/>
    <lineage>
        <taxon>Bacteria</taxon>
        <taxon>Bacillati</taxon>
        <taxon>Actinomycetota</taxon>
        <taxon>Actinomycetes</taxon>
        <taxon>Micrococcales</taxon>
        <taxon>Brevibacteriaceae</taxon>
        <taxon>Sediminivirga</taxon>
    </lineage>
</organism>
<feature type="region of interest" description="Disordered" evidence="4">
    <location>
        <begin position="1"/>
        <end position="37"/>
    </location>
</feature>
<reference evidence="6" key="2">
    <citation type="submission" date="2020-09" db="EMBL/GenBank/DDBJ databases">
        <authorList>
            <person name="Sun Q."/>
            <person name="Zhou Y."/>
        </authorList>
    </citation>
    <scope>NUCLEOTIDE SEQUENCE</scope>
    <source>
        <strain evidence="6">CGMCC 1.12785</strain>
    </source>
</reference>
<dbReference type="SUPFAM" id="SSF53383">
    <property type="entry name" value="PLP-dependent transferases"/>
    <property type="match status" value="1"/>
</dbReference>
<dbReference type="PANTHER" id="PTHR43643:SF3">
    <property type="entry name" value="HISTIDINOL-PHOSPHATE AMINOTRANSFERASE"/>
    <property type="match status" value="1"/>
</dbReference>
<name>A0A8J2U0E5_9MICO</name>
<dbReference type="Proteomes" id="UP000616114">
    <property type="component" value="Unassembled WGS sequence"/>
</dbReference>
<feature type="compositionally biased region" description="Low complexity" evidence="4">
    <location>
        <begin position="24"/>
        <end position="37"/>
    </location>
</feature>
<dbReference type="InterPro" id="IPR004839">
    <property type="entry name" value="Aminotransferase_I/II_large"/>
</dbReference>
<dbReference type="InterPro" id="IPR015422">
    <property type="entry name" value="PyrdxlP-dep_Trfase_small"/>
</dbReference>
<dbReference type="AlphaFoldDB" id="A0A8J2U0E5"/>
<keyword evidence="1 6" id="KW-0032">Aminotransferase</keyword>
<evidence type="ECO:0000313" key="7">
    <source>
        <dbReference type="Proteomes" id="UP000616114"/>
    </source>
</evidence>
<keyword evidence="3" id="KW-0663">Pyridoxal phosphate</keyword>
<dbReference type="Gene3D" id="3.40.640.10">
    <property type="entry name" value="Type I PLP-dependent aspartate aminotransferase-like (Major domain)"/>
    <property type="match status" value="1"/>
</dbReference>
<dbReference type="CDD" id="cd00609">
    <property type="entry name" value="AAT_like"/>
    <property type="match status" value="1"/>
</dbReference>
<evidence type="ECO:0000259" key="5">
    <source>
        <dbReference type="Pfam" id="PF00155"/>
    </source>
</evidence>
<dbReference type="PANTHER" id="PTHR43643">
    <property type="entry name" value="HISTIDINOL-PHOSPHATE AMINOTRANSFERASE 2"/>
    <property type="match status" value="1"/>
</dbReference>
<accession>A0A8J2U0E5</accession>
<evidence type="ECO:0000256" key="1">
    <source>
        <dbReference type="ARBA" id="ARBA00022576"/>
    </source>
</evidence>
<evidence type="ECO:0000256" key="4">
    <source>
        <dbReference type="SAM" id="MobiDB-lite"/>
    </source>
</evidence>
<protein>
    <submittedName>
        <fullName evidence="6">Putative phenylalanine aminotransferase</fullName>
    </submittedName>
</protein>
<dbReference type="EMBL" id="BMFY01000014">
    <property type="protein sequence ID" value="GGA23554.1"/>
    <property type="molecule type" value="Genomic_DNA"/>
</dbReference>
<proteinExistence type="predicted"/>
<dbReference type="GO" id="GO:0008483">
    <property type="term" value="F:transaminase activity"/>
    <property type="evidence" value="ECO:0007669"/>
    <property type="project" value="UniProtKB-KW"/>
</dbReference>
<dbReference type="InterPro" id="IPR024892">
    <property type="entry name" value="ArAT"/>
</dbReference>
<dbReference type="Pfam" id="PF00155">
    <property type="entry name" value="Aminotran_1_2"/>
    <property type="match status" value="1"/>
</dbReference>
<reference evidence="6" key="1">
    <citation type="journal article" date="2014" name="Int. J. Syst. Evol. Microbiol.">
        <title>Complete genome sequence of Corynebacterium casei LMG S-19264T (=DSM 44701T), isolated from a smear-ripened cheese.</title>
        <authorList>
            <consortium name="US DOE Joint Genome Institute (JGI-PGF)"/>
            <person name="Walter F."/>
            <person name="Albersmeier A."/>
            <person name="Kalinowski J."/>
            <person name="Ruckert C."/>
        </authorList>
    </citation>
    <scope>NUCLEOTIDE SEQUENCE</scope>
    <source>
        <strain evidence="6">CGMCC 1.12785</strain>
    </source>
</reference>
<evidence type="ECO:0000256" key="2">
    <source>
        <dbReference type="ARBA" id="ARBA00022679"/>
    </source>
</evidence>
<dbReference type="GO" id="GO:0030170">
    <property type="term" value="F:pyridoxal phosphate binding"/>
    <property type="evidence" value="ECO:0007669"/>
    <property type="project" value="InterPro"/>
</dbReference>
<dbReference type="InterPro" id="IPR015421">
    <property type="entry name" value="PyrdxlP-dep_Trfase_major"/>
</dbReference>
<feature type="domain" description="Aminotransferase class I/classII large" evidence="5">
    <location>
        <begin position="95"/>
        <end position="409"/>
    </location>
</feature>